<evidence type="ECO:0000256" key="1">
    <source>
        <dbReference type="ARBA" id="ARBA00023002"/>
    </source>
</evidence>
<evidence type="ECO:0000259" key="2">
    <source>
        <dbReference type="Pfam" id="PF03070"/>
    </source>
</evidence>
<dbReference type="EMBL" id="LN846999">
    <property type="protein sequence ID" value="CRI38398.1"/>
    <property type="molecule type" value="Genomic_DNA"/>
</dbReference>
<evidence type="ECO:0000313" key="9">
    <source>
        <dbReference type="EMBL" id="CRI47387.1"/>
    </source>
</evidence>
<evidence type="ECO:0000313" key="10">
    <source>
        <dbReference type="EMBL" id="CRI49680.1"/>
    </source>
</evidence>
<dbReference type="EMBL" id="LN847227">
    <property type="protein sequence ID" value="CRI46257.1"/>
    <property type="molecule type" value="Genomic_DNA"/>
</dbReference>
<evidence type="ECO:0000313" key="5">
    <source>
        <dbReference type="EMBL" id="CRI41789.1"/>
    </source>
</evidence>
<evidence type="ECO:0000313" key="4">
    <source>
        <dbReference type="EMBL" id="CRI40661.1"/>
    </source>
</evidence>
<dbReference type="EMBL" id="LN849047">
    <property type="protein sequence ID" value="CRI73431.1"/>
    <property type="molecule type" value="Genomic_DNA"/>
</dbReference>
<evidence type="ECO:0000313" key="12">
    <source>
        <dbReference type="EMBL" id="CRI51938.1"/>
    </source>
</evidence>
<dbReference type="EMBL" id="LN847246">
    <property type="protein sequence ID" value="CRI51938.1"/>
    <property type="molecule type" value="Genomic_DNA"/>
</dbReference>
<dbReference type="PATRIC" id="fig|83558.13.peg.804"/>
<dbReference type="EMBL" id="LN847244">
    <property type="protein sequence ID" value="CRI49680.1"/>
    <property type="molecule type" value="Genomic_DNA"/>
</dbReference>
<dbReference type="GO" id="GO:0016491">
    <property type="term" value="F:oxidoreductase activity"/>
    <property type="evidence" value="ECO:0007669"/>
    <property type="project" value="UniProtKB-KW"/>
</dbReference>
<dbReference type="InterPro" id="IPR039068">
    <property type="entry name" value="PqqC-like"/>
</dbReference>
<dbReference type="OrthoDB" id="9800756at2"/>
<dbReference type="EMBL" id="LN847236">
    <property type="protein sequence ID" value="CRI47387.1"/>
    <property type="molecule type" value="Genomic_DNA"/>
</dbReference>
<evidence type="ECO:0000313" key="7">
    <source>
        <dbReference type="EMBL" id="CRI44001.1"/>
    </source>
</evidence>
<evidence type="ECO:0000313" key="11">
    <source>
        <dbReference type="EMBL" id="CRI50809.1"/>
    </source>
</evidence>
<dbReference type="AlphaFoldDB" id="A0A0F7XHJ7"/>
<dbReference type="EMBL" id="LN847056">
    <property type="protein sequence ID" value="CRI42883.1"/>
    <property type="molecule type" value="Genomic_DNA"/>
</dbReference>
<organism evidence="12">
    <name type="scientific">Chlamydia pneumoniae</name>
    <name type="common">Chlamydophila pneumoniae</name>
    <dbReference type="NCBI Taxonomy" id="83558"/>
    <lineage>
        <taxon>Bacteria</taxon>
        <taxon>Pseudomonadati</taxon>
        <taxon>Chlamydiota</taxon>
        <taxon>Chlamydiia</taxon>
        <taxon>Chlamydiales</taxon>
        <taxon>Chlamydiaceae</taxon>
        <taxon>Chlamydia/Chlamydophila group</taxon>
        <taxon>Chlamydia</taxon>
    </lineage>
</organism>
<reference evidence="12" key="1">
    <citation type="submission" date="2015-05" db="EMBL/GenBank/DDBJ databases">
        <authorList>
            <person name="Rattei Thomas"/>
        </authorList>
    </citation>
    <scope>NUCLEOTIDE SEQUENCE</scope>
    <source>
        <strain evidence="3">CV15</strain>
        <strain evidence="4">CWL029c</strain>
        <strain evidence="6">DC9</strain>
        <strain evidence="5">GiD</strain>
        <strain evidence="7">H12</strain>
        <strain evidence="8">MUL2216</strain>
        <strain evidence="9">Panola</strain>
        <strain evidence="11">PB1</strain>
        <strain evidence="10">U1271</strain>
        <strain evidence="12">UZG1</strain>
        <strain evidence="13">Wien2</strain>
        <strain evidence="14">YK41</strain>
    </source>
</reference>
<dbReference type="EMBL" id="LN847255">
    <property type="protein sequence ID" value="CRI53672.1"/>
    <property type="molecule type" value="Genomic_DNA"/>
</dbReference>
<dbReference type="EMBL" id="LN847005">
    <property type="protein sequence ID" value="CRI40661.1"/>
    <property type="molecule type" value="Genomic_DNA"/>
</dbReference>
<dbReference type="InterPro" id="IPR004305">
    <property type="entry name" value="Thiaminase-2/PQQC"/>
</dbReference>
<evidence type="ECO:0000313" key="14">
    <source>
        <dbReference type="EMBL" id="CRI73431.1"/>
    </source>
</evidence>
<dbReference type="GeneID" id="45050816"/>
<dbReference type="SMR" id="A0A0F7XHJ7"/>
<protein>
    <submittedName>
        <fullName evidence="12">PqqC-like protein</fullName>
    </submittedName>
</protein>
<dbReference type="EMBL" id="LN847008">
    <property type="protein sequence ID" value="CRI41789.1"/>
    <property type="molecule type" value="Genomic_DNA"/>
</dbReference>
<dbReference type="SMART" id="SM01236">
    <property type="entry name" value="Haem_oxygenase_2"/>
    <property type="match status" value="1"/>
</dbReference>
<dbReference type="Gene3D" id="1.20.910.10">
    <property type="entry name" value="Heme oxygenase-like"/>
    <property type="match status" value="1"/>
</dbReference>
<dbReference type="PANTHER" id="PTHR40279:SF3">
    <property type="entry name" value="4-AMINOBENZOATE SYNTHASE"/>
    <property type="match status" value="1"/>
</dbReference>
<keyword evidence="1" id="KW-0560">Oxidoreductase</keyword>
<dbReference type="NCBIfam" id="TIGR04305">
    <property type="entry name" value="fol_rel_CADD"/>
    <property type="match status" value="1"/>
</dbReference>
<dbReference type="RefSeq" id="WP_010883398.1">
    <property type="nucleotide sequence ID" value="NZ_CP160064.1"/>
</dbReference>
<dbReference type="Pfam" id="PF03070">
    <property type="entry name" value="TENA_THI-4"/>
    <property type="match status" value="1"/>
</dbReference>
<name>A0A0F7XHJ7_CHLPN</name>
<gene>
    <name evidence="3" type="ORF">BN1224_CV15_C_02310</name>
    <name evidence="6" type="ORF">BN1224_DC9_BZ_00070</name>
    <name evidence="5" type="ORF">BN1224_GiD_A_07900</name>
    <name evidence="7" type="ORF">BN1224_H12_ET_00150</name>
    <name evidence="8" type="ORF">BN1224_MUL2216_F_03120</name>
    <name evidence="9" type="ORF">BN1224_Panola_K_00860</name>
    <name evidence="11" type="ORF">BN1224_PB1_B_07780</name>
    <name evidence="10" type="ORF">BN1224_U1271_C_06200</name>
    <name evidence="12" type="ORF">BN1224_UZG1_B_00870</name>
    <name evidence="13" type="ORF">BN1224_Wien2_H_00070</name>
    <name evidence="14" type="ORF">BN1224_YK41_BV_00110</name>
    <name evidence="4" type="ORF">CWL029c_E_00850</name>
</gene>
<dbReference type="InterPro" id="IPR027572">
    <property type="entry name" value="Fol-rel_CADD"/>
</dbReference>
<proteinExistence type="predicted"/>
<accession>A0A0F7XHJ7</accession>
<evidence type="ECO:0000313" key="6">
    <source>
        <dbReference type="EMBL" id="CRI42883.1"/>
    </source>
</evidence>
<dbReference type="EMBL" id="LN847240">
    <property type="protein sequence ID" value="CRI50809.1"/>
    <property type="molecule type" value="Genomic_DNA"/>
</dbReference>
<evidence type="ECO:0000313" key="13">
    <source>
        <dbReference type="EMBL" id="CRI53672.1"/>
    </source>
</evidence>
<sequence length="224" mass="25971">MTSWIELLDKQIEDQHMLKHEFYQRWSEGKLEKQQLQAYAKDYYLHIKAFPCYLSALHARCDDLQIRRQILENLMDEEAGNPNHIDLWRQFALSLGVSEEELANHEFSQAAQDMVATFRRLCDMPQLAVGLGALYTYEIQIPQVCVEKIRGLKEYFGVSARGYAYFTVHQEADIKHASEEKEMLQTLVGRENPDAVLQGSQEVLDTLWNFLSSFINSTEPCSCK</sequence>
<dbReference type="EMBL" id="LN847198">
    <property type="protein sequence ID" value="CRI44001.1"/>
    <property type="molecule type" value="Genomic_DNA"/>
</dbReference>
<dbReference type="InterPro" id="IPR016084">
    <property type="entry name" value="Haem_Oase-like_multi-hlx"/>
</dbReference>
<evidence type="ECO:0000313" key="8">
    <source>
        <dbReference type="EMBL" id="CRI46257.1"/>
    </source>
</evidence>
<dbReference type="PANTHER" id="PTHR40279">
    <property type="entry name" value="PQQC-LIKE PROTEIN"/>
    <property type="match status" value="1"/>
</dbReference>
<feature type="domain" description="Thiaminase-2/PQQC" evidence="2">
    <location>
        <begin position="15"/>
        <end position="217"/>
    </location>
</feature>
<evidence type="ECO:0000313" key="3">
    <source>
        <dbReference type="EMBL" id="CRI38398.1"/>
    </source>
</evidence>
<dbReference type="SUPFAM" id="SSF48613">
    <property type="entry name" value="Heme oxygenase-like"/>
    <property type="match status" value="1"/>
</dbReference>